<gene>
    <name evidence="16" type="ordered locus">XALc_1469</name>
</gene>
<dbReference type="AlphaFoldDB" id="D2UDD8"/>
<evidence type="ECO:0000256" key="2">
    <source>
        <dbReference type="ARBA" id="ARBA00004651"/>
    </source>
</evidence>
<dbReference type="InterPro" id="IPR016174">
    <property type="entry name" value="Di-haem_cyt_TM"/>
</dbReference>
<keyword evidence="5" id="KW-0349">Heme</keyword>
<reference evidence="16 17" key="1">
    <citation type="journal article" date="2009" name="BMC Genomics">
        <title>The complete genome sequence of Xanthomonas albilineans provides new insights into the reductive genome evolution of the xylem-limited Xanthomonadaceae.</title>
        <authorList>
            <person name="Pieretti I."/>
            <person name="Royer M."/>
            <person name="Barbe V."/>
            <person name="Carrere S."/>
            <person name="Koebnik R."/>
            <person name="Cociancich S."/>
            <person name="Couloux A."/>
            <person name="Darrasse A."/>
            <person name="Gouzy J."/>
            <person name="Jacques M.A."/>
            <person name="Lauber E."/>
            <person name="Manceau C."/>
            <person name="Mangenot S."/>
            <person name="Poussier S."/>
            <person name="Segurens B."/>
            <person name="Szurek B."/>
            <person name="Verdier V."/>
            <person name="Arlat M."/>
            <person name="Rott P."/>
        </authorList>
    </citation>
    <scope>NUCLEOTIDE SEQUENCE [LARGE SCALE GENOMIC DNA]</scope>
    <source>
        <strain evidence="17">GPE PC73 / CFBP 7063</strain>
    </source>
</reference>
<feature type="transmembrane region" description="Helical" evidence="14">
    <location>
        <begin position="223"/>
        <end position="245"/>
    </location>
</feature>
<evidence type="ECO:0000256" key="1">
    <source>
        <dbReference type="ARBA" id="ARBA00001970"/>
    </source>
</evidence>
<keyword evidence="9 14" id="KW-1133">Transmembrane helix</keyword>
<sequence>MFRPSLSATGLRKGCRQDNCGNLIATRQPFAAPPTLIQDNRCSGAPLHATAPRIASLGPKRKAMTSPPQADAETASHARPTLAPSAALPSPMVWLHWLTVLCLVLAAGLILLREEVDGRTLRQWLLEGHRHFGLFVLGLFCLRVAVRLRLGRRHDFAVGSALIRALATLTHIALYALLMALPVLGIGLSQALDKPVHIFGATLPTFVAADPDLADTLGAWHLYAAWGLLGLIVLHIGAALWHHFVRRDEVLRRMLPFLRRH</sequence>
<dbReference type="eggNOG" id="COG3038">
    <property type="taxonomic scope" value="Bacteria"/>
</dbReference>
<evidence type="ECO:0000313" key="16">
    <source>
        <dbReference type="EMBL" id="CBA15976.1"/>
    </source>
</evidence>
<evidence type="ECO:0000256" key="4">
    <source>
        <dbReference type="ARBA" id="ARBA00022475"/>
    </source>
</evidence>
<dbReference type="InterPro" id="IPR011577">
    <property type="entry name" value="Cyt_b561_bac/Ni-Hgenase"/>
</dbReference>
<comment type="subcellular location">
    <subcellularLocation>
        <location evidence="2">Cell membrane</location>
        <topology evidence="2">Multi-pass membrane protein</topology>
    </subcellularLocation>
</comment>
<evidence type="ECO:0000256" key="5">
    <source>
        <dbReference type="ARBA" id="ARBA00022617"/>
    </source>
</evidence>
<feature type="domain" description="Cytochrome b561 bacterial/Ni-hydrogenase" evidence="15">
    <location>
        <begin position="89"/>
        <end position="256"/>
    </location>
</feature>
<evidence type="ECO:0000256" key="9">
    <source>
        <dbReference type="ARBA" id="ARBA00022989"/>
    </source>
</evidence>
<keyword evidence="3" id="KW-0813">Transport</keyword>
<dbReference type="Proteomes" id="UP000001890">
    <property type="component" value="Chromosome"/>
</dbReference>
<dbReference type="KEGG" id="xal:XALC_1469"/>
<dbReference type="PANTHER" id="PTHR30529:SF3">
    <property type="entry name" value="CYTOCHROME B561 HOMOLOG 1"/>
    <property type="match status" value="1"/>
</dbReference>
<keyword evidence="6 14" id="KW-0812">Transmembrane</keyword>
<evidence type="ECO:0000256" key="11">
    <source>
        <dbReference type="ARBA" id="ARBA00023136"/>
    </source>
</evidence>
<dbReference type="SUPFAM" id="SSF81342">
    <property type="entry name" value="Transmembrane di-heme cytochromes"/>
    <property type="match status" value="1"/>
</dbReference>
<dbReference type="GO" id="GO:0009055">
    <property type="term" value="F:electron transfer activity"/>
    <property type="evidence" value="ECO:0007669"/>
    <property type="project" value="InterPro"/>
</dbReference>
<dbReference type="GO" id="GO:0005886">
    <property type="term" value="C:plasma membrane"/>
    <property type="evidence" value="ECO:0007669"/>
    <property type="project" value="UniProtKB-SubCell"/>
</dbReference>
<protein>
    <submittedName>
        <fullName evidence="16">Hypothetical cytochrome-like transmembrane protein</fullName>
    </submittedName>
</protein>
<keyword evidence="7" id="KW-0479">Metal-binding</keyword>
<keyword evidence="4" id="KW-1003">Cell membrane</keyword>
<evidence type="ECO:0000256" key="7">
    <source>
        <dbReference type="ARBA" id="ARBA00022723"/>
    </source>
</evidence>
<dbReference type="PANTHER" id="PTHR30529">
    <property type="entry name" value="CYTOCHROME B561"/>
    <property type="match status" value="1"/>
</dbReference>
<evidence type="ECO:0000256" key="3">
    <source>
        <dbReference type="ARBA" id="ARBA00022448"/>
    </source>
</evidence>
<evidence type="ECO:0000259" key="15">
    <source>
        <dbReference type="Pfam" id="PF01292"/>
    </source>
</evidence>
<feature type="region of interest" description="Disordered" evidence="13">
    <location>
        <begin position="56"/>
        <end position="78"/>
    </location>
</feature>
<evidence type="ECO:0000256" key="8">
    <source>
        <dbReference type="ARBA" id="ARBA00022982"/>
    </source>
</evidence>
<comment type="cofactor">
    <cofactor evidence="1">
        <name>heme b</name>
        <dbReference type="ChEBI" id="CHEBI:60344"/>
    </cofactor>
</comment>
<proteinExistence type="inferred from homology"/>
<comment type="similarity">
    <text evidence="12">Belongs to the cytochrome b561 family.</text>
</comment>
<accession>D2UDD8</accession>
<dbReference type="GO" id="GO:0020037">
    <property type="term" value="F:heme binding"/>
    <property type="evidence" value="ECO:0007669"/>
    <property type="project" value="TreeGrafter"/>
</dbReference>
<keyword evidence="8" id="KW-0249">Electron transport</keyword>
<keyword evidence="17" id="KW-1185">Reference proteome</keyword>
<keyword evidence="10" id="KW-0408">Iron</keyword>
<feature type="transmembrane region" description="Helical" evidence="14">
    <location>
        <begin position="162"/>
        <end position="186"/>
    </location>
</feature>
<evidence type="ECO:0000256" key="6">
    <source>
        <dbReference type="ARBA" id="ARBA00022692"/>
    </source>
</evidence>
<dbReference type="InterPro" id="IPR052168">
    <property type="entry name" value="Cytochrome_b561_oxidase"/>
</dbReference>
<evidence type="ECO:0000256" key="13">
    <source>
        <dbReference type="SAM" id="MobiDB-lite"/>
    </source>
</evidence>
<name>D2UDD8_XANAP</name>
<dbReference type="GO" id="GO:0046872">
    <property type="term" value="F:metal ion binding"/>
    <property type="evidence" value="ECO:0007669"/>
    <property type="project" value="UniProtKB-KW"/>
</dbReference>
<evidence type="ECO:0000256" key="10">
    <source>
        <dbReference type="ARBA" id="ARBA00023004"/>
    </source>
</evidence>
<evidence type="ECO:0000256" key="14">
    <source>
        <dbReference type="SAM" id="Phobius"/>
    </source>
</evidence>
<dbReference type="EMBL" id="FP565176">
    <property type="protein sequence ID" value="CBA15976.1"/>
    <property type="molecule type" value="Genomic_DNA"/>
</dbReference>
<feature type="transmembrane region" description="Helical" evidence="14">
    <location>
        <begin position="93"/>
        <end position="112"/>
    </location>
</feature>
<dbReference type="GO" id="GO:0022904">
    <property type="term" value="P:respiratory electron transport chain"/>
    <property type="evidence" value="ECO:0007669"/>
    <property type="project" value="InterPro"/>
</dbReference>
<evidence type="ECO:0000313" key="17">
    <source>
        <dbReference type="Proteomes" id="UP000001890"/>
    </source>
</evidence>
<evidence type="ECO:0000256" key="12">
    <source>
        <dbReference type="ARBA" id="ARBA00037975"/>
    </source>
</evidence>
<keyword evidence="11 14" id="KW-0472">Membrane</keyword>
<dbReference type="Pfam" id="PF01292">
    <property type="entry name" value="Ni_hydr_CYTB"/>
    <property type="match status" value="1"/>
</dbReference>
<dbReference type="STRING" id="380358.XALC_1469"/>
<organism evidence="16 17">
    <name type="scientific">Xanthomonas albilineans (strain GPE PC73 / CFBP 7063)</name>
    <dbReference type="NCBI Taxonomy" id="380358"/>
    <lineage>
        <taxon>Bacteria</taxon>
        <taxon>Pseudomonadati</taxon>
        <taxon>Pseudomonadota</taxon>
        <taxon>Gammaproteobacteria</taxon>
        <taxon>Lysobacterales</taxon>
        <taxon>Lysobacteraceae</taxon>
        <taxon>Xanthomonas</taxon>
    </lineage>
</organism>